<name>A0A4C1UB32_EUMVA</name>
<gene>
    <name evidence="2" type="ORF">EVAR_13145_1</name>
</gene>
<organism evidence="2 3">
    <name type="scientific">Eumeta variegata</name>
    <name type="common">Bagworm moth</name>
    <name type="synonym">Eumeta japonica</name>
    <dbReference type="NCBI Taxonomy" id="151549"/>
    <lineage>
        <taxon>Eukaryota</taxon>
        <taxon>Metazoa</taxon>
        <taxon>Ecdysozoa</taxon>
        <taxon>Arthropoda</taxon>
        <taxon>Hexapoda</taxon>
        <taxon>Insecta</taxon>
        <taxon>Pterygota</taxon>
        <taxon>Neoptera</taxon>
        <taxon>Endopterygota</taxon>
        <taxon>Lepidoptera</taxon>
        <taxon>Glossata</taxon>
        <taxon>Ditrysia</taxon>
        <taxon>Tineoidea</taxon>
        <taxon>Psychidae</taxon>
        <taxon>Oiketicinae</taxon>
        <taxon>Eumeta</taxon>
    </lineage>
</organism>
<feature type="region of interest" description="Disordered" evidence="1">
    <location>
        <begin position="1"/>
        <end position="21"/>
    </location>
</feature>
<evidence type="ECO:0000313" key="2">
    <source>
        <dbReference type="EMBL" id="GBP23124.1"/>
    </source>
</evidence>
<comment type="caution">
    <text evidence="2">The sequence shown here is derived from an EMBL/GenBank/DDBJ whole genome shotgun (WGS) entry which is preliminary data.</text>
</comment>
<dbReference type="AlphaFoldDB" id="A0A4C1UB32"/>
<dbReference type="Proteomes" id="UP000299102">
    <property type="component" value="Unassembled WGS sequence"/>
</dbReference>
<accession>A0A4C1UB32</accession>
<dbReference type="EMBL" id="BGZK01000147">
    <property type="protein sequence ID" value="GBP23124.1"/>
    <property type="molecule type" value="Genomic_DNA"/>
</dbReference>
<reference evidence="2 3" key="1">
    <citation type="journal article" date="2019" name="Commun. Biol.">
        <title>The bagworm genome reveals a unique fibroin gene that provides high tensile strength.</title>
        <authorList>
            <person name="Kono N."/>
            <person name="Nakamura H."/>
            <person name="Ohtoshi R."/>
            <person name="Tomita M."/>
            <person name="Numata K."/>
            <person name="Arakawa K."/>
        </authorList>
    </citation>
    <scope>NUCLEOTIDE SEQUENCE [LARGE SCALE GENOMIC DNA]</scope>
</reference>
<evidence type="ECO:0000256" key="1">
    <source>
        <dbReference type="SAM" id="MobiDB-lite"/>
    </source>
</evidence>
<proteinExistence type="predicted"/>
<keyword evidence="3" id="KW-1185">Reference proteome</keyword>
<sequence>MSSADAGGSAPTPWTKQKGGKALDRHCLSAINYCTTARGAECGGNATICAAAGRHSPPPAFGPLRSVDIKVLIFAYYVIAGRLSGMMY</sequence>
<evidence type="ECO:0000313" key="3">
    <source>
        <dbReference type="Proteomes" id="UP000299102"/>
    </source>
</evidence>
<protein>
    <submittedName>
        <fullName evidence="2">Uncharacterized protein</fullName>
    </submittedName>
</protein>